<dbReference type="Gene3D" id="3.40.50.12780">
    <property type="entry name" value="N-terminal domain of ligase-like"/>
    <property type="match status" value="1"/>
</dbReference>
<proteinExistence type="inferred from homology"/>
<evidence type="ECO:0000256" key="2">
    <source>
        <dbReference type="ARBA" id="ARBA00022598"/>
    </source>
</evidence>
<comment type="catalytic activity">
    <reaction evidence="5">
        <text>a long-chain fatty acid + ATP + CoA = a long-chain fatty acyl-CoA + AMP + diphosphate</text>
        <dbReference type="Rhea" id="RHEA:15421"/>
        <dbReference type="ChEBI" id="CHEBI:30616"/>
        <dbReference type="ChEBI" id="CHEBI:33019"/>
        <dbReference type="ChEBI" id="CHEBI:57287"/>
        <dbReference type="ChEBI" id="CHEBI:57560"/>
        <dbReference type="ChEBI" id="CHEBI:83139"/>
        <dbReference type="ChEBI" id="CHEBI:456215"/>
        <dbReference type="EC" id="6.2.1.3"/>
    </reaction>
    <physiologicalReaction direction="left-to-right" evidence="5">
        <dbReference type="Rhea" id="RHEA:15422"/>
    </physiologicalReaction>
</comment>
<dbReference type="SUPFAM" id="SSF56801">
    <property type="entry name" value="Acetyl-CoA synthetase-like"/>
    <property type="match status" value="1"/>
</dbReference>
<dbReference type="GO" id="GO:0004467">
    <property type="term" value="F:long-chain fatty acid-CoA ligase activity"/>
    <property type="evidence" value="ECO:0007669"/>
    <property type="project" value="UniProtKB-EC"/>
</dbReference>
<dbReference type="OrthoDB" id="9803968at2"/>
<dbReference type="InterPro" id="IPR042099">
    <property type="entry name" value="ANL_N_sf"/>
</dbReference>
<dbReference type="Gene3D" id="3.30.300.30">
    <property type="match status" value="1"/>
</dbReference>
<evidence type="ECO:0000256" key="6">
    <source>
        <dbReference type="ARBA" id="ARBA00032875"/>
    </source>
</evidence>
<evidence type="ECO:0000256" key="5">
    <source>
        <dbReference type="ARBA" id="ARBA00024484"/>
    </source>
</evidence>
<keyword evidence="9" id="KW-1185">Reference proteome</keyword>
<dbReference type="PANTHER" id="PTHR43272:SF32">
    <property type="entry name" value="AMP-DEPENDENT SYNTHETASE_LIGASE DOMAIN-CONTAINING PROTEIN"/>
    <property type="match status" value="1"/>
</dbReference>
<evidence type="ECO:0000313" key="8">
    <source>
        <dbReference type="EMBL" id="SDB92391.1"/>
    </source>
</evidence>
<dbReference type="Pfam" id="PF23562">
    <property type="entry name" value="AMP-binding_C_3"/>
    <property type="match status" value="1"/>
</dbReference>
<keyword evidence="3" id="KW-0276">Fatty acid metabolism</keyword>
<dbReference type="Pfam" id="PF00501">
    <property type="entry name" value="AMP-binding"/>
    <property type="match status" value="1"/>
</dbReference>
<dbReference type="AlphaFoldDB" id="A0A1G6HDV0"/>
<dbReference type="STRING" id="1577474.GA0111570_10916"/>
<evidence type="ECO:0000256" key="4">
    <source>
        <dbReference type="ARBA" id="ARBA00023098"/>
    </source>
</evidence>
<dbReference type="InterPro" id="IPR045851">
    <property type="entry name" value="AMP-bd_C_sf"/>
</dbReference>
<dbReference type="CDD" id="cd05907">
    <property type="entry name" value="VL_LC_FACS_like"/>
    <property type="match status" value="1"/>
</dbReference>
<name>A0A1G6HDV0_9ACTN</name>
<sequence length="615" mass="67004">MPNNIPELLIDSIAAHPDRIATRELVDDTWLTRSYRELGEAIDASASRLVAEGIRKGDRVAIFAPNSPQWTVTDFAVLSIGAVVVPIYQTSTPDQARAILDSSGTRWLFCGSALEADRVAEVRDDLPGLERVVVFDDEVLEDDPAPEAYEEVASRRAAVGPDDLATLIYTSGTTGTPKGVMLTHGAFLSEIEAVLASFDITPQDTSLCFLPLAHALERAWTFIVLSSGAMNTYLANPRELATMMPRARTTMMVMVPKVYETVLSTVRDQAASPAKKRILDWAIATGLAAQRAGRDGLARDRMLRGRLALADRLVLSKVRHAIGGQKKVMVAGGAPIRLEVEEFFWACGMVIYTGYGMTEAAPLMTYNSPASVRFGSVGKPMPGSELRVVPVPGYEDGEGDGEIEFRGPNVMVGYWHDEEATAQAFDDGWLRTGDIGHFDVDGNLVITDRLKDLIVTQQGKNIAPAPIEAELSTDPMIAHAVLVGDDRPCVTVLISPDVGALEAWAEAHAIAYESQEELLEHPAVLDELRHRVERVSAKLPHQEKIRDLRVVLGEFSMENGLLTPTLKVRRRAVEQKFADVVDDMYERIAAGRKAAKAAAGHARDVAASFGRSDKD</sequence>
<gene>
    <name evidence="8" type="ORF">GA0111570_10916</name>
</gene>
<dbReference type="EMBL" id="FMYF01000009">
    <property type="protein sequence ID" value="SDB92391.1"/>
    <property type="molecule type" value="Genomic_DNA"/>
</dbReference>
<dbReference type="Proteomes" id="UP000199086">
    <property type="component" value="Unassembled WGS sequence"/>
</dbReference>
<dbReference type="PROSITE" id="PS00455">
    <property type="entry name" value="AMP_BINDING"/>
    <property type="match status" value="1"/>
</dbReference>
<comment type="similarity">
    <text evidence="1">Belongs to the ATP-dependent AMP-binding enzyme family.</text>
</comment>
<dbReference type="InterPro" id="IPR000873">
    <property type="entry name" value="AMP-dep_synth/lig_dom"/>
</dbReference>
<dbReference type="PRINTS" id="PR00154">
    <property type="entry name" value="AMPBINDING"/>
</dbReference>
<accession>A0A1G6HDV0</accession>
<evidence type="ECO:0000256" key="3">
    <source>
        <dbReference type="ARBA" id="ARBA00022832"/>
    </source>
</evidence>
<dbReference type="RefSeq" id="WP_092611935.1">
    <property type="nucleotide sequence ID" value="NZ_FMYF01000009.1"/>
</dbReference>
<dbReference type="GO" id="GO:0016020">
    <property type="term" value="C:membrane"/>
    <property type="evidence" value="ECO:0007669"/>
    <property type="project" value="TreeGrafter"/>
</dbReference>
<reference evidence="8 9" key="1">
    <citation type="submission" date="2016-06" db="EMBL/GenBank/DDBJ databases">
        <authorList>
            <person name="Olsen C.W."/>
            <person name="Carey S."/>
            <person name="Hinshaw L."/>
            <person name="Karasin A.I."/>
        </authorList>
    </citation>
    <scope>NUCLEOTIDE SEQUENCE [LARGE SCALE GENOMIC DNA]</scope>
    <source>
        <strain evidence="8 9">LZ-22</strain>
    </source>
</reference>
<keyword evidence="4" id="KW-0443">Lipid metabolism</keyword>
<feature type="domain" description="AMP-dependent synthetase/ligase" evidence="7">
    <location>
        <begin position="13"/>
        <end position="415"/>
    </location>
</feature>
<evidence type="ECO:0000259" key="7">
    <source>
        <dbReference type="Pfam" id="PF00501"/>
    </source>
</evidence>
<evidence type="ECO:0000256" key="1">
    <source>
        <dbReference type="ARBA" id="ARBA00006432"/>
    </source>
</evidence>
<keyword evidence="2" id="KW-0436">Ligase</keyword>
<organism evidence="8 9">
    <name type="scientific">Raineyella antarctica</name>
    <dbReference type="NCBI Taxonomy" id="1577474"/>
    <lineage>
        <taxon>Bacteria</taxon>
        <taxon>Bacillati</taxon>
        <taxon>Actinomycetota</taxon>
        <taxon>Actinomycetes</taxon>
        <taxon>Propionibacteriales</taxon>
        <taxon>Propionibacteriaceae</taxon>
        <taxon>Raineyella</taxon>
    </lineage>
</organism>
<dbReference type="InterPro" id="IPR020845">
    <property type="entry name" value="AMP-binding_CS"/>
</dbReference>
<evidence type="ECO:0000313" key="9">
    <source>
        <dbReference type="Proteomes" id="UP000199086"/>
    </source>
</evidence>
<protein>
    <recommendedName>
        <fullName evidence="6">Acyl-CoA synthetase</fullName>
    </recommendedName>
</protein>
<dbReference type="InterPro" id="IPR020459">
    <property type="entry name" value="AMP-binding"/>
</dbReference>
<dbReference type="PANTHER" id="PTHR43272">
    <property type="entry name" value="LONG-CHAIN-FATTY-ACID--COA LIGASE"/>
    <property type="match status" value="1"/>
</dbReference>